<feature type="compositionally biased region" description="Basic and acidic residues" evidence="1">
    <location>
        <begin position="145"/>
        <end position="158"/>
    </location>
</feature>
<dbReference type="AlphaFoldDB" id="A0A067JIV5"/>
<organism evidence="2 3">
    <name type="scientific">Jatropha curcas</name>
    <name type="common">Barbados nut</name>
    <dbReference type="NCBI Taxonomy" id="180498"/>
    <lineage>
        <taxon>Eukaryota</taxon>
        <taxon>Viridiplantae</taxon>
        <taxon>Streptophyta</taxon>
        <taxon>Embryophyta</taxon>
        <taxon>Tracheophyta</taxon>
        <taxon>Spermatophyta</taxon>
        <taxon>Magnoliopsida</taxon>
        <taxon>eudicotyledons</taxon>
        <taxon>Gunneridae</taxon>
        <taxon>Pentapetalae</taxon>
        <taxon>rosids</taxon>
        <taxon>fabids</taxon>
        <taxon>Malpighiales</taxon>
        <taxon>Euphorbiaceae</taxon>
        <taxon>Crotonoideae</taxon>
        <taxon>Jatropheae</taxon>
        <taxon>Jatropha</taxon>
    </lineage>
</organism>
<keyword evidence="3" id="KW-1185">Reference proteome</keyword>
<reference evidence="2 3" key="1">
    <citation type="journal article" date="2014" name="PLoS ONE">
        <title>Global Analysis of Gene Expression Profiles in Physic Nut (Jatropha curcas L.) Seedlings Exposed to Salt Stress.</title>
        <authorList>
            <person name="Zhang L."/>
            <person name="Zhang C."/>
            <person name="Wu P."/>
            <person name="Chen Y."/>
            <person name="Li M."/>
            <person name="Jiang H."/>
            <person name="Wu G."/>
        </authorList>
    </citation>
    <scope>NUCLEOTIDE SEQUENCE [LARGE SCALE GENOMIC DNA]</scope>
    <source>
        <strain evidence="3">cv. GZQX0401</strain>
        <tissue evidence="2">Young leaves</tissue>
    </source>
</reference>
<protein>
    <submittedName>
        <fullName evidence="2">Uncharacterized protein</fullName>
    </submittedName>
</protein>
<evidence type="ECO:0000256" key="1">
    <source>
        <dbReference type="SAM" id="MobiDB-lite"/>
    </source>
</evidence>
<sequence>MQSLHAGGVMCRGAQLVRSWAAPLMSPWQGETSVVRYGKACLGAKVPACEKALGAPHGRSAARDSGPYRWLEAGHLIQMRLVVFHMDFVAEDAIHEDEEGLSLLLLLQPLPSPLDPDTADDTLVTPADTTTHPVDTPPGATTQDRANDQSRRFDFGHF</sequence>
<evidence type="ECO:0000313" key="2">
    <source>
        <dbReference type="EMBL" id="KDP23906.1"/>
    </source>
</evidence>
<dbReference type="EMBL" id="KK915175">
    <property type="protein sequence ID" value="KDP23906.1"/>
    <property type="molecule type" value="Genomic_DNA"/>
</dbReference>
<feature type="compositionally biased region" description="Polar residues" evidence="1">
    <location>
        <begin position="127"/>
        <end position="144"/>
    </location>
</feature>
<accession>A0A067JIV5</accession>
<gene>
    <name evidence="2" type="ORF">JCGZ_27106</name>
</gene>
<proteinExistence type="predicted"/>
<evidence type="ECO:0000313" key="3">
    <source>
        <dbReference type="Proteomes" id="UP000027138"/>
    </source>
</evidence>
<name>A0A067JIV5_JATCU</name>
<feature type="region of interest" description="Disordered" evidence="1">
    <location>
        <begin position="116"/>
        <end position="158"/>
    </location>
</feature>
<dbReference type="Proteomes" id="UP000027138">
    <property type="component" value="Unassembled WGS sequence"/>
</dbReference>